<protein>
    <submittedName>
        <fullName evidence="1">DUF4867 family protein</fullName>
    </submittedName>
</protein>
<accession>A0ABT1SRX1</accession>
<dbReference type="Proteomes" id="UP001206692">
    <property type="component" value="Unassembled WGS sequence"/>
</dbReference>
<evidence type="ECO:0000313" key="2">
    <source>
        <dbReference type="Proteomes" id="UP001206692"/>
    </source>
</evidence>
<evidence type="ECO:0000313" key="1">
    <source>
        <dbReference type="EMBL" id="MCQ5342475.1"/>
    </source>
</evidence>
<keyword evidence="2" id="KW-1185">Reference proteome</keyword>
<gene>
    <name evidence="1" type="ORF">NE675_05440</name>
</gene>
<dbReference type="Pfam" id="PF16161">
    <property type="entry name" value="DUF4867"/>
    <property type="match status" value="1"/>
</dbReference>
<dbReference type="EMBL" id="JANGEW010000008">
    <property type="protein sequence ID" value="MCQ5342475.1"/>
    <property type="molecule type" value="Genomic_DNA"/>
</dbReference>
<organism evidence="1 2">
    <name type="scientific">Megasphaera massiliensis</name>
    <dbReference type="NCBI Taxonomy" id="1232428"/>
    <lineage>
        <taxon>Bacteria</taxon>
        <taxon>Bacillati</taxon>
        <taxon>Bacillota</taxon>
        <taxon>Negativicutes</taxon>
        <taxon>Veillonellales</taxon>
        <taxon>Veillonellaceae</taxon>
        <taxon>Megasphaera</taxon>
    </lineage>
</organism>
<dbReference type="RefSeq" id="WP_062412146.1">
    <property type="nucleotide sequence ID" value="NZ_JAJCIO010000005.1"/>
</dbReference>
<sequence length="205" mass="22503">MKKVTDKEFAVYGRVLDVDVNEFVDVMKDVPVVSEGTMYEPSVGAFEALPLAKTLEQESFGFLPIEFGHCSGYNNKLNALEYHRSSEIDIAATDLILLVGRQQDIDVSSYTYDTARVEAFFVPAGTAVELYATTLHFAPCSVDGKEFRCGVVLPKGTNEPLPEKGGGHGENALLFAINKWLIAHEESGLQKDKAWIGLVGENIQI</sequence>
<comment type="caution">
    <text evidence="1">The sequence shown here is derived from an EMBL/GenBank/DDBJ whole genome shotgun (WGS) entry which is preliminary data.</text>
</comment>
<reference evidence="1 2" key="1">
    <citation type="submission" date="2022-06" db="EMBL/GenBank/DDBJ databases">
        <title>Isolation of gut microbiota from human fecal samples.</title>
        <authorList>
            <person name="Pamer E.G."/>
            <person name="Barat B."/>
            <person name="Waligurski E."/>
            <person name="Medina S."/>
            <person name="Paddock L."/>
            <person name="Mostad J."/>
        </authorList>
    </citation>
    <scope>NUCLEOTIDE SEQUENCE [LARGE SCALE GENOMIC DNA]</scope>
    <source>
        <strain evidence="1 2">DFI.1.1</strain>
    </source>
</reference>
<dbReference type="InterPro" id="IPR032358">
    <property type="entry name" value="DUF4867"/>
</dbReference>
<proteinExistence type="predicted"/>
<name>A0ABT1SRX1_9FIRM</name>